<dbReference type="AlphaFoldDB" id="A0A8K0UW73"/>
<evidence type="ECO:0000313" key="3">
    <source>
        <dbReference type="Proteomes" id="UP000813824"/>
    </source>
</evidence>
<gene>
    <name evidence="2" type="ORF">BXZ70DRAFT_624301</name>
</gene>
<keyword evidence="3" id="KW-1185">Reference proteome</keyword>
<feature type="transmembrane region" description="Helical" evidence="1">
    <location>
        <begin position="27"/>
        <end position="48"/>
    </location>
</feature>
<dbReference type="Proteomes" id="UP000813824">
    <property type="component" value="Unassembled WGS sequence"/>
</dbReference>
<evidence type="ECO:0008006" key="4">
    <source>
        <dbReference type="Google" id="ProtNLM"/>
    </source>
</evidence>
<protein>
    <recommendedName>
        <fullName evidence="4">Transmembrane protein</fullName>
    </recommendedName>
</protein>
<reference evidence="2" key="1">
    <citation type="journal article" date="2021" name="New Phytol.">
        <title>Evolutionary innovations through gain and loss of genes in the ectomycorrhizal Boletales.</title>
        <authorList>
            <person name="Wu G."/>
            <person name="Miyauchi S."/>
            <person name="Morin E."/>
            <person name="Kuo A."/>
            <person name="Drula E."/>
            <person name="Varga T."/>
            <person name="Kohler A."/>
            <person name="Feng B."/>
            <person name="Cao Y."/>
            <person name="Lipzen A."/>
            <person name="Daum C."/>
            <person name="Hundley H."/>
            <person name="Pangilinan J."/>
            <person name="Johnson J."/>
            <person name="Barry K."/>
            <person name="LaButti K."/>
            <person name="Ng V."/>
            <person name="Ahrendt S."/>
            <person name="Min B."/>
            <person name="Choi I.G."/>
            <person name="Park H."/>
            <person name="Plett J.M."/>
            <person name="Magnuson J."/>
            <person name="Spatafora J.W."/>
            <person name="Nagy L.G."/>
            <person name="Henrissat B."/>
            <person name="Grigoriev I.V."/>
            <person name="Yang Z.L."/>
            <person name="Xu J."/>
            <person name="Martin F.M."/>
        </authorList>
    </citation>
    <scope>NUCLEOTIDE SEQUENCE</scope>
    <source>
        <strain evidence="2">KKN 215</strain>
    </source>
</reference>
<accession>A0A8K0UW73</accession>
<keyword evidence="1" id="KW-0472">Membrane</keyword>
<organism evidence="2 3">
    <name type="scientific">Cristinia sonorae</name>
    <dbReference type="NCBI Taxonomy" id="1940300"/>
    <lineage>
        <taxon>Eukaryota</taxon>
        <taxon>Fungi</taxon>
        <taxon>Dikarya</taxon>
        <taxon>Basidiomycota</taxon>
        <taxon>Agaricomycotina</taxon>
        <taxon>Agaricomycetes</taxon>
        <taxon>Agaricomycetidae</taxon>
        <taxon>Agaricales</taxon>
        <taxon>Pleurotineae</taxon>
        <taxon>Stephanosporaceae</taxon>
        <taxon>Cristinia</taxon>
    </lineage>
</organism>
<sequence length="248" mass="27483">MSVEDYLASDIQCSLFTDFRGTCIDDLQAFLVIIFAIWSVVWGIPAIVRRTKYCLALNRRSCHWKNIDDVEKGQSQYRDEVNEEPGTSQHLSSYTISWTSLSIVRHPNKLRKPRSPRTQVAINQPLAPGSSAKLSRIRGEEYLSVKTRLAHFRFPLPESPPTPQTFTKTVLLPPPTSETHSTMATMKSSPSLAALATAVLVASSYDSDTTVEDDWTLGHNTIPPVLYSPAIPPTLFSCSTGGMGLLDE</sequence>
<keyword evidence="1" id="KW-1133">Transmembrane helix</keyword>
<proteinExistence type="predicted"/>
<comment type="caution">
    <text evidence="2">The sequence shown here is derived from an EMBL/GenBank/DDBJ whole genome shotgun (WGS) entry which is preliminary data.</text>
</comment>
<dbReference type="EMBL" id="JAEVFJ010000005">
    <property type="protein sequence ID" value="KAH8104854.1"/>
    <property type="molecule type" value="Genomic_DNA"/>
</dbReference>
<evidence type="ECO:0000256" key="1">
    <source>
        <dbReference type="SAM" id="Phobius"/>
    </source>
</evidence>
<name>A0A8K0UW73_9AGAR</name>
<dbReference type="OrthoDB" id="3269572at2759"/>
<evidence type="ECO:0000313" key="2">
    <source>
        <dbReference type="EMBL" id="KAH8104854.1"/>
    </source>
</evidence>
<keyword evidence="1" id="KW-0812">Transmembrane</keyword>